<dbReference type="UniPathway" id="UPA00047">
    <property type="reaction ID" value="UER00058"/>
</dbReference>
<evidence type="ECO:0000256" key="7">
    <source>
        <dbReference type="ARBA" id="ARBA00013053"/>
    </source>
</evidence>
<keyword evidence="11" id="KW-0663">Pyridoxal phosphate</keyword>
<comment type="catalytic activity">
    <reaction evidence="14">
        <text>L-isoleucine + 2-oxoglutarate = (S)-3-methyl-2-oxopentanoate + L-glutamate</text>
        <dbReference type="Rhea" id="RHEA:24801"/>
        <dbReference type="ChEBI" id="CHEBI:16810"/>
        <dbReference type="ChEBI" id="CHEBI:29985"/>
        <dbReference type="ChEBI" id="CHEBI:35146"/>
        <dbReference type="ChEBI" id="CHEBI:58045"/>
        <dbReference type="EC" id="2.6.1.42"/>
    </reaction>
</comment>
<evidence type="ECO:0000256" key="14">
    <source>
        <dbReference type="ARBA" id="ARBA00048798"/>
    </source>
</evidence>
<dbReference type="GO" id="GO:0005829">
    <property type="term" value="C:cytosol"/>
    <property type="evidence" value="ECO:0007669"/>
    <property type="project" value="TreeGrafter"/>
</dbReference>
<evidence type="ECO:0000256" key="10">
    <source>
        <dbReference type="ARBA" id="ARBA00022679"/>
    </source>
</evidence>
<dbReference type="GO" id="GO:0009098">
    <property type="term" value="P:L-leucine biosynthetic process"/>
    <property type="evidence" value="ECO:0007669"/>
    <property type="project" value="UniProtKB-UniPathway"/>
</dbReference>
<dbReference type="AlphaFoldDB" id="A0A381VFE6"/>
<evidence type="ECO:0000256" key="5">
    <source>
        <dbReference type="ARBA" id="ARBA00005072"/>
    </source>
</evidence>
<protein>
    <recommendedName>
        <fullName evidence="7">branched-chain-amino-acid transaminase</fullName>
        <ecNumber evidence="7">2.6.1.42</ecNumber>
    </recommendedName>
</protein>
<dbReference type="EC" id="2.6.1.42" evidence="7"/>
<evidence type="ECO:0000256" key="15">
    <source>
        <dbReference type="ARBA" id="ARBA00049229"/>
    </source>
</evidence>
<proteinExistence type="inferred from homology"/>
<dbReference type="NCBIfam" id="TIGR01122">
    <property type="entry name" value="ilvE_I"/>
    <property type="match status" value="1"/>
</dbReference>
<dbReference type="InterPro" id="IPR033939">
    <property type="entry name" value="BCAT_family"/>
</dbReference>
<evidence type="ECO:0000256" key="3">
    <source>
        <dbReference type="ARBA" id="ARBA00004824"/>
    </source>
</evidence>
<name>A0A381VFE6_9ZZZZ</name>
<comment type="pathway">
    <text evidence="3">Amino-acid biosynthesis; L-isoleucine biosynthesis; L-isoleucine from 2-oxobutanoate: step 4/4.</text>
</comment>
<comment type="cofactor">
    <cofactor evidence="1">
        <name>pyridoxal 5'-phosphate</name>
        <dbReference type="ChEBI" id="CHEBI:597326"/>
    </cofactor>
</comment>
<dbReference type="InterPro" id="IPR001544">
    <property type="entry name" value="Aminotrans_IV"/>
</dbReference>
<dbReference type="GO" id="GO:0004084">
    <property type="term" value="F:branched-chain-amino-acid transaminase activity"/>
    <property type="evidence" value="ECO:0007669"/>
    <property type="project" value="UniProtKB-EC"/>
</dbReference>
<dbReference type="Gene3D" id="3.30.470.10">
    <property type="match status" value="1"/>
</dbReference>
<dbReference type="EMBL" id="UINC01008616">
    <property type="protein sequence ID" value="SVA38741.1"/>
    <property type="molecule type" value="Genomic_DNA"/>
</dbReference>
<dbReference type="PANTHER" id="PTHR42743">
    <property type="entry name" value="AMINO-ACID AMINOTRANSFERASE"/>
    <property type="match status" value="1"/>
</dbReference>
<dbReference type="UniPathway" id="UPA00049">
    <property type="reaction ID" value="UER00062"/>
</dbReference>
<accession>A0A381VFE6</accession>
<dbReference type="FunFam" id="3.20.10.10:FF:000001">
    <property type="entry name" value="Branched-chain-amino-acid aminotransferase"/>
    <property type="match status" value="1"/>
</dbReference>
<evidence type="ECO:0000256" key="9">
    <source>
        <dbReference type="ARBA" id="ARBA00022605"/>
    </source>
</evidence>
<evidence type="ECO:0000256" key="13">
    <source>
        <dbReference type="ARBA" id="ARBA00048212"/>
    </source>
</evidence>
<dbReference type="GO" id="GO:0009099">
    <property type="term" value="P:L-valine biosynthetic process"/>
    <property type="evidence" value="ECO:0007669"/>
    <property type="project" value="UniProtKB-UniPathway"/>
</dbReference>
<dbReference type="CDD" id="cd01557">
    <property type="entry name" value="BCAT_beta_family"/>
    <property type="match status" value="1"/>
</dbReference>
<dbReference type="InterPro" id="IPR043131">
    <property type="entry name" value="BCAT-like_N"/>
</dbReference>
<keyword evidence="8" id="KW-0032">Aminotransferase</keyword>
<sequence>MEKSEKIWIDGSFFPWHEANVHVLTHTLHYGLGVFEGIRCYQVKKNKSAVFRLQEHIDRLFDSAIVLGIDVPFSKKEIIAAVLQVVKKNKLEECYIRPIVFLGHNQMGLNPSGVDVRVAIAAWPWGAYLGDEGINGGIRVRISSFTRHHVNITMTRAKACGYYVNSILAKSEAVRDGYDEAILLDPQGYVSEGSGENIFLLSKGRLKTPALSCSNLEGITRDSVFEIAKHLKLKIEEGCITRDELYIADEVFLTGTAAEITPVREIDNRTIGNGRRGKTTSRIQKMFFEIVHGSHKKFNKWLSEV</sequence>
<keyword evidence="12" id="KW-0100">Branched-chain amino acid biosynthesis</keyword>
<dbReference type="Pfam" id="PF01063">
    <property type="entry name" value="Aminotran_4"/>
    <property type="match status" value="1"/>
</dbReference>
<dbReference type="Gene3D" id="3.20.10.10">
    <property type="entry name" value="D-amino Acid Aminotransferase, subunit A, domain 2"/>
    <property type="match status" value="1"/>
</dbReference>
<comment type="catalytic activity">
    <reaction evidence="13">
        <text>L-valine + 2-oxoglutarate = 3-methyl-2-oxobutanoate + L-glutamate</text>
        <dbReference type="Rhea" id="RHEA:24813"/>
        <dbReference type="ChEBI" id="CHEBI:11851"/>
        <dbReference type="ChEBI" id="CHEBI:16810"/>
        <dbReference type="ChEBI" id="CHEBI:29985"/>
        <dbReference type="ChEBI" id="CHEBI:57762"/>
        <dbReference type="EC" id="2.6.1.42"/>
    </reaction>
</comment>
<evidence type="ECO:0000256" key="1">
    <source>
        <dbReference type="ARBA" id="ARBA00001933"/>
    </source>
</evidence>
<dbReference type="SUPFAM" id="SSF56752">
    <property type="entry name" value="D-aminoacid aminotransferase-like PLP-dependent enzymes"/>
    <property type="match status" value="1"/>
</dbReference>
<reference evidence="16" key="1">
    <citation type="submission" date="2018-05" db="EMBL/GenBank/DDBJ databases">
        <authorList>
            <person name="Lanie J.A."/>
            <person name="Ng W.-L."/>
            <person name="Kazmierczak K.M."/>
            <person name="Andrzejewski T.M."/>
            <person name="Davidsen T.M."/>
            <person name="Wayne K.J."/>
            <person name="Tettelin H."/>
            <person name="Glass J.I."/>
            <person name="Rusch D."/>
            <person name="Podicherti R."/>
            <person name="Tsui H.-C.T."/>
            <person name="Winkler M.E."/>
        </authorList>
    </citation>
    <scope>NUCLEOTIDE SEQUENCE</scope>
</reference>
<comment type="similarity">
    <text evidence="6">Belongs to the class-IV pyridoxal-phosphate-dependent aminotransferase family.</text>
</comment>
<gene>
    <name evidence="16" type="ORF">METZ01_LOCUS91595</name>
</gene>
<dbReference type="InterPro" id="IPR050571">
    <property type="entry name" value="Class-IV_PLP-Dep_Aminotrnsfr"/>
</dbReference>
<comment type="pathway">
    <text evidence="5">Amino-acid biosynthesis; L-leucine biosynthesis; L-leucine from 3-methyl-2-oxobutanoate: step 4/4.</text>
</comment>
<dbReference type="InterPro" id="IPR043132">
    <property type="entry name" value="BCAT-like_C"/>
</dbReference>
<comment type="pathway">
    <text evidence="4">Amino-acid biosynthesis; L-valine biosynthesis; L-valine from pyruvate: step 4/4.</text>
</comment>
<keyword evidence="10" id="KW-0808">Transferase</keyword>
<dbReference type="PANTHER" id="PTHR42743:SF11">
    <property type="entry name" value="AMINODEOXYCHORISMATE LYASE"/>
    <property type="match status" value="1"/>
</dbReference>
<evidence type="ECO:0000256" key="6">
    <source>
        <dbReference type="ARBA" id="ARBA00009320"/>
    </source>
</evidence>
<evidence type="ECO:0000256" key="12">
    <source>
        <dbReference type="ARBA" id="ARBA00023304"/>
    </source>
</evidence>
<evidence type="ECO:0000256" key="4">
    <source>
        <dbReference type="ARBA" id="ARBA00004931"/>
    </source>
</evidence>
<dbReference type="PROSITE" id="PS00770">
    <property type="entry name" value="AA_TRANSFER_CLASS_4"/>
    <property type="match status" value="1"/>
</dbReference>
<dbReference type="UniPathway" id="UPA00048">
    <property type="reaction ID" value="UER00073"/>
</dbReference>
<dbReference type="GO" id="GO:0009097">
    <property type="term" value="P:isoleucine biosynthetic process"/>
    <property type="evidence" value="ECO:0007669"/>
    <property type="project" value="UniProtKB-UniPathway"/>
</dbReference>
<evidence type="ECO:0000256" key="2">
    <source>
        <dbReference type="ARBA" id="ARBA00003109"/>
    </source>
</evidence>
<evidence type="ECO:0000256" key="8">
    <source>
        <dbReference type="ARBA" id="ARBA00022576"/>
    </source>
</evidence>
<dbReference type="InterPro" id="IPR036038">
    <property type="entry name" value="Aminotransferase-like"/>
</dbReference>
<comment type="function">
    <text evidence="2">Acts on leucine, isoleucine and valine.</text>
</comment>
<dbReference type="InterPro" id="IPR018300">
    <property type="entry name" value="Aminotrans_IV_CS"/>
</dbReference>
<dbReference type="NCBIfam" id="NF005146">
    <property type="entry name" value="PRK06606.1"/>
    <property type="match status" value="1"/>
</dbReference>
<evidence type="ECO:0000313" key="16">
    <source>
        <dbReference type="EMBL" id="SVA38741.1"/>
    </source>
</evidence>
<evidence type="ECO:0000256" key="11">
    <source>
        <dbReference type="ARBA" id="ARBA00022898"/>
    </source>
</evidence>
<organism evidence="16">
    <name type="scientific">marine metagenome</name>
    <dbReference type="NCBI Taxonomy" id="408172"/>
    <lineage>
        <taxon>unclassified sequences</taxon>
        <taxon>metagenomes</taxon>
        <taxon>ecological metagenomes</taxon>
    </lineage>
</organism>
<comment type="catalytic activity">
    <reaction evidence="15">
        <text>L-leucine + 2-oxoglutarate = 4-methyl-2-oxopentanoate + L-glutamate</text>
        <dbReference type="Rhea" id="RHEA:18321"/>
        <dbReference type="ChEBI" id="CHEBI:16810"/>
        <dbReference type="ChEBI" id="CHEBI:17865"/>
        <dbReference type="ChEBI" id="CHEBI:29985"/>
        <dbReference type="ChEBI" id="CHEBI:57427"/>
        <dbReference type="EC" id="2.6.1.42"/>
    </reaction>
</comment>
<dbReference type="InterPro" id="IPR005785">
    <property type="entry name" value="B_amino_transI"/>
</dbReference>
<keyword evidence="9" id="KW-0028">Amino-acid biosynthesis</keyword>